<evidence type="ECO:0000313" key="1">
    <source>
        <dbReference type="EMBL" id="KAI1905458.1"/>
    </source>
</evidence>
<sequence>MVTRAGPGYILLWLTLRAEPNATLPRGAHRTSFTDPTPCRLLLIVAGGDRRALGNPSGYTEMRPSLALSELPTCAFKPGE</sequence>
<proteinExistence type="predicted"/>
<dbReference type="Proteomes" id="UP000829720">
    <property type="component" value="Unassembled WGS sequence"/>
</dbReference>
<accession>A0A8T3ECG8</accession>
<name>A0A8T3ECG8_9TELE</name>
<gene>
    <name evidence="1" type="ORF">AGOR_G00016400</name>
</gene>
<dbReference type="EMBL" id="JAERUA010000001">
    <property type="protein sequence ID" value="KAI1905458.1"/>
    <property type="molecule type" value="Genomic_DNA"/>
</dbReference>
<comment type="caution">
    <text evidence="1">The sequence shown here is derived from an EMBL/GenBank/DDBJ whole genome shotgun (WGS) entry which is preliminary data.</text>
</comment>
<evidence type="ECO:0000313" key="2">
    <source>
        <dbReference type="Proteomes" id="UP000829720"/>
    </source>
</evidence>
<reference evidence="1" key="1">
    <citation type="submission" date="2021-01" db="EMBL/GenBank/DDBJ databases">
        <authorList>
            <person name="Zahm M."/>
            <person name="Roques C."/>
            <person name="Cabau C."/>
            <person name="Klopp C."/>
            <person name="Donnadieu C."/>
            <person name="Jouanno E."/>
            <person name="Lampietro C."/>
            <person name="Louis A."/>
            <person name="Herpin A."/>
            <person name="Echchiki A."/>
            <person name="Berthelot C."/>
            <person name="Parey E."/>
            <person name="Roest-Crollius H."/>
            <person name="Braasch I."/>
            <person name="Postlethwait J."/>
            <person name="Bobe J."/>
            <person name="Montfort J."/>
            <person name="Bouchez O."/>
            <person name="Begum T."/>
            <person name="Mejri S."/>
            <person name="Adams A."/>
            <person name="Chen W.-J."/>
            <person name="Guiguen Y."/>
        </authorList>
    </citation>
    <scope>NUCLEOTIDE SEQUENCE</scope>
    <source>
        <tissue evidence="1">Blood</tissue>
    </source>
</reference>
<protein>
    <submittedName>
        <fullName evidence="1">Uncharacterized protein</fullName>
    </submittedName>
</protein>
<keyword evidence="2" id="KW-1185">Reference proteome</keyword>
<dbReference type="AlphaFoldDB" id="A0A8T3ECG8"/>
<organism evidence="1 2">
    <name type="scientific">Albula goreensis</name>
    <dbReference type="NCBI Taxonomy" id="1534307"/>
    <lineage>
        <taxon>Eukaryota</taxon>
        <taxon>Metazoa</taxon>
        <taxon>Chordata</taxon>
        <taxon>Craniata</taxon>
        <taxon>Vertebrata</taxon>
        <taxon>Euteleostomi</taxon>
        <taxon>Actinopterygii</taxon>
        <taxon>Neopterygii</taxon>
        <taxon>Teleostei</taxon>
        <taxon>Albuliformes</taxon>
        <taxon>Albulidae</taxon>
        <taxon>Albula</taxon>
    </lineage>
</organism>